<gene>
    <name evidence="8" type="primary">LOC107026173</name>
</gene>
<evidence type="ECO:0000259" key="6">
    <source>
        <dbReference type="PROSITE" id="PS50888"/>
    </source>
</evidence>
<evidence type="ECO:0000256" key="5">
    <source>
        <dbReference type="SAM" id="MobiDB-lite"/>
    </source>
</evidence>
<evidence type="ECO:0000313" key="8">
    <source>
        <dbReference type="RefSeq" id="XP_015082532.2"/>
    </source>
</evidence>
<dbReference type="Pfam" id="PF22754">
    <property type="entry name" value="bHLH-TF_ACT-like_plant"/>
    <property type="match status" value="1"/>
</dbReference>
<dbReference type="GeneID" id="107026173"/>
<dbReference type="InterPro" id="IPR045239">
    <property type="entry name" value="bHLH95_bHLH"/>
</dbReference>
<reference evidence="7" key="1">
    <citation type="journal article" date="2014" name="Nat. Genet.">
        <title>The genome of the stress-tolerant wild tomato species Solanum pennellii.</title>
        <authorList>
            <person name="Bolger A."/>
            <person name="Scossa F."/>
            <person name="Bolger M.E."/>
            <person name="Lanz C."/>
            <person name="Maumus F."/>
            <person name="Tohge T."/>
            <person name="Quesneville H."/>
            <person name="Alseekh S."/>
            <person name="Sorensen I."/>
            <person name="Lichtenstein G."/>
            <person name="Fich E.A."/>
            <person name="Conte M."/>
            <person name="Keller H."/>
            <person name="Schneeberger K."/>
            <person name="Schwacke R."/>
            <person name="Ofner I."/>
            <person name="Vrebalov J."/>
            <person name="Xu Y."/>
            <person name="Osorio S."/>
            <person name="Aflitos S.A."/>
            <person name="Schijlen E."/>
            <person name="Jimenez-Gomez J.M."/>
            <person name="Ryngajllo M."/>
            <person name="Kimura S."/>
            <person name="Kumar R."/>
            <person name="Koenig D."/>
            <person name="Headland L.R."/>
            <person name="Maloof J.N."/>
            <person name="Sinha N."/>
            <person name="van Ham R.C."/>
            <person name="Lankhorst R.K."/>
            <person name="Mao L."/>
            <person name="Vogel A."/>
            <person name="Arsova B."/>
            <person name="Panstruga R."/>
            <person name="Fei Z."/>
            <person name="Rose J.K."/>
            <person name="Zamir D."/>
            <person name="Carrari F."/>
            <person name="Giovannoni J.J."/>
            <person name="Weigel D."/>
            <person name="Usadel B."/>
            <person name="Fernie A.R."/>
        </authorList>
    </citation>
    <scope>NUCLEOTIDE SEQUENCE [LARGE SCALE GENOMIC DNA]</scope>
    <source>
        <strain evidence="7">cv. LA0716</strain>
    </source>
</reference>
<evidence type="ECO:0000256" key="3">
    <source>
        <dbReference type="ARBA" id="ARBA00023163"/>
    </source>
</evidence>
<evidence type="ECO:0000256" key="4">
    <source>
        <dbReference type="ARBA" id="ARBA00023242"/>
    </source>
</evidence>
<keyword evidence="4" id="KW-0539">Nucleus</keyword>
<feature type="region of interest" description="Disordered" evidence="5">
    <location>
        <begin position="78"/>
        <end position="117"/>
    </location>
</feature>
<name>A0ABM1H9Z9_SOLPN</name>
<accession>A0ABM1H9Z9</accession>
<comment type="subcellular location">
    <subcellularLocation>
        <location evidence="1">Nucleus</location>
    </subcellularLocation>
</comment>
<dbReference type="SUPFAM" id="SSF47459">
    <property type="entry name" value="HLH, helix-loop-helix DNA-binding domain"/>
    <property type="match status" value="1"/>
</dbReference>
<dbReference type="Proteomes" id="UP000694930">
    <property type="component" value="Chromosome 1"/>
</dbReference>
<dbReference type="PROSITE" id="PS50888">
    <property type="entry name" value="BHLH"/>
    <property type="match status" value="1"/>
</dbReference>
<evidence type="ECO:0000256" key="1">
    <source>
        <dbReference type="ARBA" id="ARBA00004123"/>
    </source>
</evidence>
<feature type="domain" description="BHLH" evidence="6">
    <location>
        <begin position="107"/>
        <end position="157"/>
    </location>
</feature>
<dbReference type="InterPro" id="IPR044278">
    <property type="entry name" value="BHLH95-like"/>
</dbReference>
<dbReference type="PANTHER" id="PTHR46772">
    <property type="entry name" value="BHLH DOMAIN-CONTAINING PROTEIN"/>
    <property type="match status" value="1"/>
</dbReference>
<dbReference type="InterPro" id="IPR036638">
    <property type="entry name" value="HLH_DNA-bd_sf"/>
</dbReference>
<feature type="compositionally biased region" description="Basic and acidic residues" evidence="5">
    <location>
        <begin position="101"/>
        <end position="117"/>
    </location>
</feature>
<evidence type="ECO:0000256" key="2">
    <source>
        <dbReference type="ARBA" id="ARBA00023015"/>
    </source>
</evidence>
<feature type="compositionally biased region" description="Basic residues" evidence="5">
    <location>
        <begin position="78"/>
        <end position="87"/>
    </location>
</feature>
<reference evidence="8" key="2">
    <citation type="submission" date="2025-08" db="UniProtKB">
        <authorList>
            <consortium name="RefSeq"/>
        </authorList>
    </citation>
    <scope>IDENTIFICATION</scope>
</reference>
<dbReference type="InterPro" id="IPR011598">
    <property type="entry name" value="bHLH_dom"/>
</dbReference>
<dbReference type="CDD" id="cd04873">
    <property type="entry name" value="ACT_UUR-ACR-like"/>
    <property type="match status" value="1"/>
</dbReference>
<proteinExistence type="predicted"/>
<dbReference type="InterPro" id="IPR054502">
    <property type="entry name" value="bHLH-TF_ACT-like_plant"/>
</dbReference>
<dbReference type="InterPro" id="IPR045865">
    <property type="entry name" value="ACT-like_dom_sf"/>
</dbReference>
<dbReference type="Gene3D" id="4.10.280.10">
    <property type="entry name" value="Helix-loop-helix DNA-binding domain"/>
    <property type="match status" value="1"/>
</dbReference>
<dbReference type="SMART" id="SM00353">
    <property type="entry name" value="HLH"/>
    <property type="match status" value="1"/>
</dbReference>
<dbReference type="CDD" id="cd11393">
    <property type="entry name" value="bHLH_AtbHLH_like"/>
    <property type="match status" value="1"/>
</dbReference>
<dbReference type="SUPFAM" id="SSF55021">
    <property type="entry name" value="ACT-like"/>
    <property type="match status" value="1"/>
</dbReference>
<dbReference type="RefSeq" id="XP_015082532.2">
    <property type="nucleotide sequence ID" value="XM_015227046.2"/>
</dbReference>
<organism evidence="7 8">
    <name type="scientific">Solanum pennellii</name>
    <name type="common">Tomato</name>
    <name type="synonym">Lycopersicon pennellii</name>
    <dbReference type="NCBI Taxonomy" id="28526"/>
    <lineage>
        <taxon>Eukaryota</taxon>
        <taxon>Viridiplantae</taxon>
        <taxon>Streptophyta</taxon>
        <taxon>Embryophyta</taxon>
        <taxon>Tracheophyta</taxon>
        <taxon>Spermatophyta</taxon>
        <taxon>Magnoliopsida</taxon>
        <taxon>eudicotyledons</taxon>
        <taxon>Gunneridae</taxon>
        <taxon>Pentapetalae</taxon>
        <taxon>asterids</taxon>
        <taxon>lamiids</taxon>
        <taxon>Solanales</taxon>
        <taxon>Solanaceae</taxon>
        <taxon>Solanoideae</taxon>
        <taxon>Solaneae</taxon>
        <taxon>Solanum</taxon>
        <taxon>Solanum subgen. Lycopersicon</taxon>
    </lineage>
</organism>
<keyword evidence="2" id="KW-0805">Transcription regulation</keyword>
<protein>
    <submittedName>
        <fullName evidence="8">Transcription factor bHLH95-like</fullName>
    </submittedName>
</protein>
<sequence>MRFDVNNMFTRKTMNEGGENNHDHLCDDIWSHLDWNDHQVESGETEGNKLLDPTGSDTCQPLTVTNEVVEGSVNVAKRRSSANRKKNGKEIAEPNSGVDGAEVRRASKHEVHKWTERERRKKMRTLFETLHALVPNLPAKADKSKIVYEAVNRIRKLQNTFNKLKSQKLERLEENNIMLMGSQKVGNSWEKHAGDQGSICNSKAITPANHGPTGFMTWSSPNVILNVSGEDAHISVCCPKKPGLFTTICYVLEKHKIDIVSAQISSDQFRSMFMIQAHAKGGSGVAQFSEGFTVEDMYKQAANEIMLMTTPK</sequence>
<evidence type="ECO:0000313" key="7">
    <source>
        <dbReference type="Proteomes" id="UP000694930"/>
    </source>
</evidence>
<keyword evidence="7" id="KW-1185">Reference proteome</keyword>
<dbReference type="Pfam" id="PF00010">
    <property type="entry name" value="HLH"/>
    <property type="match status" value="1"/>
</dbReference>
<keyword evidence="3" id="KW-0804">Transcription</keyword>
<dbReference type="PANTHER" id="PTHR46772:SF8">
    <property type="entry name" value="TRANSCRIPTION FACTOR BHLH95"/>
    <property type="match status" value="1"/>
</dbReference>